<proteinExistence type="predicted"/>
<dbReference type="GO" id="GO:0003677">
    <property type="term" value="F:DNA binding"/>
    <property type="evidence" value="ECO:0007669"/>
    <property type="project" value="InterPro"/>
</dbReference>
<evidence type="ECO:0000313" key="2">
    <source>
        <dbReference type="EMBL" id="CAH3126203.1"/>
    </source>
</evidence>
<evidence type="ECO:0000256" key="1">
    <source>
        <dbReference type="ARBA" id="ARBA00023172"/>
    </source>
</evidence>
<dbReference type="InterPro" id="IPR052787">
    <property type="entry name" value="MAVS"/>
</dbReference>
<dbReference type="GO" id="GO:0006310">
    <property type="term" value="P:DNA recombination"/>
    <property type="evidence" value="ECO:0007669"/>
    <property type="project" value="UniProtKB-KW"/>
</dbReference>
<dbReference type="GO" id="GO:0015074">
    <property type="term" value="P:DNA integration"/>
    <property type="evidence" value="ECO:0007669"/>
    <property type="project" value="InterPro"/>
</dbReference>
<sequence>MFSTDGGKSDPVRLFKLWLSKRPGGMKNTGPLYLSIINRPKSADVWYTKVRMGQNTIGNLMKSMASCLKTNKKLTNHSMRKTLVSKVKKSGQPRNVICEITGHARESSLDDCD</sequence>
<dbReference type="PANTHER" id="PTHR21446:SF12">
    <property type="entry name" value="POTASSIUM CHANNEL TETRAMERIZATION DOMAIN CONTAINING 1"/>
    <property type="match status" value="1"/>
</dbReference>
<dbReference type="Gene3D" id="1.10.443.10">
    <property type="entry name" value="Intergrase catalytic core"/>
    <property type="match status" value="1"/>
</dbReference>
<dbReference type="InterPro" id="IPR013762">
    <property type="entry name" value="Integrase-like_cat_sf"/>
</dbReference>
<protein>
    <recommendedName>
        <fullName evidence="4">DUF3504 domain-containing protein</fullName>
    </recommendedName>
</protein>
<dbReference type="AlphaFoldDB" id="A0AAU9WUF2"/>
<dbReference type="EMBL" id="CALNXJ010000021">
    <property type="protein sequence ID" value="CAH3126203.1"/>
    <property type="molecule type" value="Genomic_DNA"/>
</dbReference>
<dbReference type="Proteomes" id="UP001159428">
    <property type="component" value="Unassembled WGS sequence"/>
</dbReference>
<organism evidence="2 3">
    <name type="scientific">Pocillopora meandrina</name>
    <dbReference type="NCBI Taxonomy" id="46732"/>
    <lineage>
        <taxon>Eukaryota</taxon>
        <taxon>Metazoa</taxon>
        <taxon>Cnidaria</taxon>
        <taxon>Anthozoa</taxon>
        <taxon>Hexacorallia</taxon>
        <taxon>Scleractinia</taxon>
        <taxon>Astrocoeniina</taxon>
        <taxon>Pocilloporidae</taxon>
        <taxon>Pocillopora</taxon>
    </lineage>
</organism>
<dbReference type="InterPro" id="IPR011010">
    <property type="entry name" value="DNA_brk_join_enz"/>
</dbReference>
<dbReference type="SUPFAM" id="SSF56349">
    <property type="entry name" value="DNA breaking-rejoining enzymes"/>
    <property type="match status" value="1"/>
</dbReference>
<keyword evidence="1" id="KW-0233">DNA recombination</keyword>
<evidence type="ECO:0008006" key="4">
    <source>
        <dbReference type="Google" id="ProtNLM"/>
    </source>
</evidence>
<accession>A0AAU9WUF2</accession>
<name>A0AAU9WUF2_9CNID</name>
<reference evidence="2 3" key="1">
    <citation type="submission" date="2022-05" db="EMBL/GenBank/DDBJ databases">
        <authorList>
            <consortium name="Genoscope - CEA"/>
            <person name="William W."/>
        </authorList>
    </citation>
    <scope>NUCLEOTIDE SEQUENCE [LARGE SCALE GENOMIC DNA]</scope>
</reference>
<gene>
    <name evidence="2" type="ORF">PMEA_00011983</name>
</gene>
<dbReference type="PANTHER" id="PTHR21446">
    <property type="entry name" value="DUF3504 DOMAIN-CONTAINING PROTEIN"/>
    <property type="match status" value="1"/>
</dbReference>
<evidence type="ECO:0000313" key="3">
    <source>
        <dbReference type="Proteomes" id="UP001159428"/>
    </source>
</evidence>
<keyword evidence="3" id="KW-1185">Reference proteome</keyword>
<comment type="caution">
    <text evidence="2">The sequence shown here is derived from an EMBL/GenBank/DDBJ whole genome shotgun (WGS) entry which is preliminary data.</text>
</comment>